<keyword evidence="3" id="KW-1185">Reference proteome</keyword>
<feature type="transmembrane region" description="Helical" evidence="1">
    <location>
        <begin position="6"/>
        <end position="27"/>
    </location>
</feature>
<sequence>MNTTDWIRLAISGIVAPIAVWSAVLAYRSARKARANLARARANARHATGAAPASELAIMKIRQRRR</sequence>
<keyword evidence="1" id="KW-0472">Membrane</keyword>
<comment type="caution">
    <text evidence="2">The sequence shown here is derived from an EMBL/GenBank/DDBJ whole genome shotgun (WGS) entry which is preliminary data.</text>
</comment>
<gene>
    <name evidence="2" type="ORF">AB0H04_46540</name>
</gene>
<protein>
    <submittedName>
        <fullName evidence="2">Uncharacterized protein</fullName>
    </submittedName>
</protein>
<evidence type="ECO:0000313" key="2">
    <source>
        <dbReference type="EMBL" id="MEU5714150.1"/>
    </source>
</evidence>
<dbReference type="EMBL" id="JBFAEG010000088">
    <property type="protein sequence ID" value="MEU5714150.1"/>
    <property type="molecule type" value="Genomic_DNA"/>
</dbReference>
<keyword evidence="1" id="KW-0812">Transmembrane</keyword>
<evidence type="ECO:0000313" key="3">
    <source>
        <dbReference type="Proteomes" id="UP001551011"/>
    </source>
</evidence>
<accession>A0ABV3AQX4</accession>
<keyword evidence="1" id="KW-1133">Transmembrane helix</keyword>
<reference evidence="2 3" key="1">
    <citation type="submission" date="2024-06" db="EMBL/GenBank/DDBJ databases">
        <title>The Natural Products Discovery Center: Release of the First 8490 Sequenced Strains for Exploring Actinobacteria Biosynthetic Diversity.</title>
        <authorList>
            <person name="Kalkreuter E."/>
            <person name="Kautsar S.A."/>
            <person name="Yang D."/>
            <person name="Bader C.D."/>
            <person name="Teijaro C.N."/>
            <person name="Fluegel L."/>
            <person name="Davis C.M."/>
            <person name="Simpson J.R."/>
            <person name="Lauterbach L."/>
            <person name="Steele A.D."/>
            <person name="Gui C."/>
            <person name="Meng S."/>
            <person name="Li G."/>
            <person name="Viehrig K."/>
            <person name="Ye F."/>
            <person name="Su P."/>
            <person name="Kiefer A.F."/>
            <person name="Nichols A."/>
            <person name="Cepeda A.J."/>
            <person name="Yan W."/>
            <person name="Fan B."/>
            <person name="Jiang Y."/>
            <person name="Adhikari A."/>
            <person name="Zheng C.-J."/>
            <person name="Schuster L."/>
            <person name="Cowan T.M."/>
            <person name="Smanski M.J."/>
            <person name="Chevrette M.G."/>
            <person name="De Carvalho L.P.S."/>
            <person name="Shen B."/>
        </authorList>
    </citation>
    <scope>NUCLEOTIDE SEQUENCE [LARGE SCALE GENOMIC DNA]</scope>
    <source>
        <strain evidence="2 3">NPDC020594</strain>
    </source>
</reference>
<proteinExistence type="predicted"/>
<evidence type="ECO:0000256" key="1">
    <source>
        <dbReference type="SAM" id="Phobius"/>
    </source>
</evidence>
<name>A0ABV3AQX4_9ACTN</name>
<dbReference type="RefSeq" id="WP_031102240.1">
    <property type="nucleotide sequence ID" value="NZ_JBEXDP010000178.1"/>
</dbReference>
<organism evidence="2 3">
    <name type="scientific">Streptomyces flaveolus</name>
    <dbReference type="NCBI Taxonomy" id="67297"/>
    <lineage>
        <taxon>Bacteria</taxon>
        <taxon>Bacillati</taxon>
        <taxon>Actinomycetota</taxon>
        <taxon>Actinomycetes</taxon>
        <taxon>Kitasatosporales</taxon>
        <taxon>Streptomycetaceae</taxon>
        <taxon>Streptomyces</taxon>
    </lineage>
</organism>
<dbReference type="Proteomes" id="UP001551011">
    <property type="component" value="Unassembled WGS sequence"/>
</dbReference>